<sequence length="176" mass="19757">MILYKLHFSFSLTAFIALQTCMFSTADKSGVGQDWKFETDDTLQNSTRTASNITQKYSKYSRMTGYEKEDIKPAKILDFIDNNLKKVVIGVIAVVAVIIITLVCCCVCCAATVCNRATKQLRDTKPKQELFAAEVQEYVRHNFHPTSHVYKTDETSGDIHVCSHAVPCKSPYETPS</sequence>
<proteinExistence type="predicted"/>
<gene>
    <name evidence="1" type="ORF">PACLA_8A085968</name>
</gene>
<protein>
    <submittedName>
        <fullName evidence="1">Uncharacterized protein</fullName>
    </submittedName>
</protein>
<name>A0A6S7H3B8_PARCT</name>
<keyword evidence="2" id="KW-1185">Reference proteome</keyword>
<organism evidence="1 2">
    <name type="scientific">Paramuricea clavata</name>
    <name type="common">Red gorgonian</name>
    <name type="synonym">Violescent sea-whip</name>
    <dbReference type="NCBI Taxonomy" id="317549"/>
    <lineage>
        <taxon>Eukaryota</taxon>
        <taxon>Metazoa</taxon>
        <taxon>Cnidaria</taxon>
        <taxon>Anthozoa</taxon>
        <taxon>Octocorallia</taxon>
        <taxon>Malacalcyonacea</taxon>
        <taxon>Plexauridae</taxon>
        <taxon>Paramuricea</taxon>
    </lineage>
</organism>
<reference evidence="1" key="1">
    <citation type="submission" date="2020-04" db="EMBL/GenBank/DDBJ databases">
        <authorList>
            <person name="Alioto T."/>
            <person name="Alioto T."/>
            <person name="Gomez Garrido J."/>
        </authorList>
    </citation>
    <scope>NUCLEOTIDE SEQUENCE</scope>
    <source>
        <strain evidence="1">A484AB</strain>
    </source>
</reference>
<accession>A0A6S7H3B8</accession>
<dbReference type="EMBL" id="CACRXK020003045">
    <property type="protein sequence ID" value="CAB3997186.1"/>
    <property type="molecule type" value="Genomic_DNA"/>
</dbReference>
<comment type="caution">
    <text evidence="1">The sequence shown here is derived from an EMBL/GenBank/DDBJ whole genome shotgun (WGS) entry which is preliminary data.</text>
</comment>
<dbReference type="AlphaFoldDB" id="A0A6S7H3B8"/>
<evidence type="ECO:0000313" key="2">
    <source>
        <dbReference type="Proteomes" id="UP001152795"/>
    </source>
</evidence>
<evidence type="ECO:0000313" key="1">
    <source>
        <dbReference type="EMBL" id="CAB3997186.1"/>
    </source>
</evidence>
<dbReference type="Proteomes" id="UP001152795">
    <property type="component" value="Unassembled WGS sequence"/>
</dbReference>